<name>A0A9E8N8K1_9BACT</name>
<evidence type="ECO:0000256" key="1">
    <source>
        <dbReference type="SAM" id="SignalP"/>
    </source>
</evidence>
<reference evidence="2" key="1">
    <citation type="submission" date="2022-11" db="EMBL/GenBank/DDBJ databases">
        <title>Dyadobacter pollutisoli sp. nov., isolated from plastic dumped soil.</title>
        <authorList>
            <person name="Kim J.M."/>
            <person name="Kim K.R."/>
            <person name="Lee J.K."/>
            <person name="Hao L."/>
            <person name="Jeon C.O."/>
        </authorList>
    </citation>
    <scope>NUCLEOTIDE SEQUENCE</scope>
    <source>
        <strain evidence="2">U1</strain>
    </source>
</reference>
<keyword evidence="1" id="KW-0732">Signal</keyword>
<proteinExistence type="predicted"/>
<dbReference type="EMBL" id="CP112998">
    <property type="protein sequence ID" value="WAC09897.1"/>
    <property type="molecule type" value="Genomic_DNA"/>
</dbReference>
<protein>
    <recommendedName>
        <fullName evidence="4">Lipoprotein</fullName>
    </recommendedName>
</protein>
<dbReference type="AlphaFoldDB" id="A0A9E8N8K1"/>
<evidence type="ECO:0000313" key="3">
    <source>
        <dbReference type="Proteomes" id="UP001164653"/>
    </source>
</evidence>
<gene>
    <name evidence="2" type="ORF">ON006_19310</name>
</gene>
<accession>A0A9E8N8K1</accession>
<sequence length="138" mass="15018">MQKRFSILALVVLSLFLFSYSCQDHVVPGVPPQLKTLPFSGGQNAKCSLTYTVEVTDVGTIPVKEYGVVFSAVNDGRTFVVNPTVADNIRVIVALPFVAGPKSNAGPQICTNRINYRAYAILQDDSVVYGNTLNYNDN</sequence>
<feature type="chain" id="PRO_5039097273" description="Lipoprotein" evidence="1">
    <location>
        <begin position="25"/>
        <end position="138"/>
    </location>
</feature>
<dbReference type="PROSITE" id="PS51257">
    <property type="entry name" value="PROKAR_LIPOPROTEIN"/>
    <property type="match status" value="1"/>
</dbReference>
<feature type="signal peptide" evidence="1">
    <location>
        <begin position="1"/>
        <end position="24"/>
    </location>
</feature>
<evidence type="ECO:0000313" key="2">
    <source>
        <dbReference type="EMBL" id="WAC09897.1"/>
    </source>
</evidence>
<evidence type="ECO:0008006" key="4">
    <source>
        <dbReference type="Google" id="ProtNLM"/>
    </source>
</evidence>
<dbReference type="RefSeq" id="WP_244821011.1">
    <property type="nucleotide sequence ID" value="NZ_CP112998.1"/>
</dbReference>
<organism evidence="2 3">
    <name type="scientific">Dyadobacter pollutisoli</name>
    <dbReference type="NCBI Taxonomy" id="2910158"/>
    <lineage>
        <taxon>Bacteria</taxon>
        <taxon>Pseudomonadati</taxon>
        <taxon>Bacteroidota</taxon>
        <taxon>Cytophagia</taxon>
        <taxon>Cytophagales</taxon>
        <taxon>Spirosomataceae</taxon>
        <taxon>Dyadobacter</taxon>
    </lineage>
</organism>
<keyword evidence="3" id="KW-1185">Reference proteome</keyword>
<dbReference type="KEGG" id="dpf:ON006_19310"/>
<dbReference type="Proteomes" id="UP001164653">
    <property type="component" value="Chromosome"/>
</dbReference>